<dbReference type="SUPFAM" id="SSF52980">
    <property type="entry name" value="Restriction endonuclease-like"/>
    <property type="match status" value="1"/>
</dbReference>
<evidence type="ECO:0000313" key="3">
    <source>
        <dbReference type="Proteomes" id="UP001240643"/>
    </source>
</evidence>
<dbReference type="Gene3D" id="3.90.320.10">
    <property type="match status" value="1"/>
</dbReference>
<dbReference type="RefSeq" id="WP_256547776.1">
    <property type="nucleotide sequence ID" value="NZ_CP101809.1"/>
</dbReference>
<dbReference type="InterPro" id="IPR011604">
    <property type="entry name" value="PDDEXK-like_dom_sf"/>
</dbReference>
<sequence>MEFNKFKPNEFVFQNKQIHLTPAGRQKVYRPKKITGSRLGAILGVDEYSSPFQVWCDMMGFFKTTPDPFFLNAGIVIEPKLREFVESKLNCKFQSYHGPDVGFDVFKTNKYFGGMPDGEPLDPQTNQVNYESNIPMLEIKTTSIDEYFWTKRDNELVLERDENGLPLIKSEGTRFSKWIDQKHIKIRNSYMFQLGLYLYLRNQTKGLFCVAFLETADYLNPENFDLNKNIVLLEEFEMDRQSFQAAIDYAQAWYEAHIVTGISPEMSSADLEWFSYGYPHLK</sequence>
<organism evidence="2 3">
    <name type="scientific">Mycoplasmoides fastidiosum</name>
    <dbReference type="NCBI Taxonomy" id="92758"/>
    <lineage>
        <taxon>Bacteria</taxon>
        <taxon>Bacillati</taxon>
        <taxon>Mycoplasmatota</taxon>
        <taxon>Mycoplasmoidales</taxon>
        <taxon>Mycoplasmoidaceae</taxon>
        <taxon>Mycoplasmoides</taxon>
    </lineage>
</organism>
<dbReference type="InterPro" id="IPR011335">
    <property type="entry name" value="Restrct_endonuc-II-like"/>
</dbReference>
<evidence type="ECO:0000259" key="1">
    <source>
        <dbReference type="Pfam" id="PF09588"/>
    </source>
</evidence>
<dbReference type="EMBL" id="JAUSWO010000001">
    <property type="protein sequence ID" value="MDQ0514347.1"/>
    <property type="molecule type" value="Genomic_DNA"/>
</dbReference>
<dbReference type="Proteomes" id="UP001240643">
    <property type="component" value="Unassembled WGS sequence"/>
</dbReference>
<accession>A0ABU0M071</accession>
<keyword evidence="3" id="KW-1185">Reference proteome</keyword>
<dbReference type="InterPro" id="IPR019080">
    <property type="entry name" value="YqaJ_viral_recombinase"/>
</dbReference>
<evidence type="ECO:0000313" key="2">
    <source>
        <dbReference type="EMBL" id="MDQ0514347.1"/>
    </source>
</evidence>
<name>A0ABU0M071_9BACT</name>
<comment type="caution">
    <text evidence="2">The sequence shown here is derived from an EMBL/GenBank/DDBJ whole genome shotgun (WGS) entry which is preliminary data.</text>
</comment>
<proteinExistence type="predicted"/>
<dbReference type="Pfam" id="PF09588">
    <property type="entry name" value="YqaJ"/>
    <property type="match status" value="1"/>
</dbReference>
<reference evidence="2" key="1">
    <citation type="submission" date="2023-07" db="EMBL/GenBank/DDBJ databases">
        <title>Genomic Encyclopedia of Type Strains, Phase IV (KMG-IV): sequencing the most valuable type-strain genomes for metagenomic binning, comparative biology and taxonomic classification.</title>
        <authorList>
            <person name="Goeker M."/>
        </authorList>
    </citation>
    <scope>NUCLEOTIDE SEQUENCE [LARGE SCALE GENOMIC DNA]</scope>
    <source>
        <strain evidence="2">DSM 21204</strain>
    </source>
</reference>
<feature type="domain" description="YqaJ viral recombinase" evidence="1">
    <location>
        <begin position="29"/>
        <end position="152"/>
    </location>
</feature>
<gene>
    <name evidence="2" type="ORF">J2Z62_000785</name>
</gene>
<protein>
    <recommendedName>
        <fullName evidence="1">YqaJ viral recombinase domain-containing protein</fullName>
    </recommendedName>
</protein>
<dbReference type="NCBIfam" id="NF045868">
    <property type="entry name" value="MPN551_DNA_bnd"/>
    <property type="match status" value="1"/>
</dbReference>